<proteinExistence type="predicted"/>
<dbReference type="EMBL" id="SJPO01000004">
    <property type="protein sequence ID" value="TWT77379.1"/>
    <property type="molecule type" value="Genomic_DNA"/>
</dbReference>
<feature type="transmembrane region" description="Helical" evidence="1">
    <location>
        <begin position="107"/>
        <end position="129"/>
    </location>
</feature>
<dbReference type="NCBIfam" id="TIGR02206">
    <property type="entry name" value="intg_mem_TP0381"/>
    <property type="match status" value="1"/>
</dbReference>
<name>A0A5C5YR85_9BACT</name>
<keyword evidence="1" id="KW-0472">Membrane</keyword>
<feature type="transmembrane region" description="Helical" evidence="1">
    <location>
        <begin position="50"/>
        <end position="75"/>
    </location>
</feature>
<dbReference type="AlphaFoldDB" id="A0A5C5YR85"/>
<dbReference type="Proteomes" id="UP000318478">
    <property type="component" value="Unassembled WGS sequence"/>
</dbReference>
<keyword evidence="1" id="KW-0812">Transmembrane</keyword>
<feature type="transmembrane region" description="Helical" evidence="1">
    <location>
        <begin position="20"/>
        <end position="38"/>
    </location>
</feature>
<protein>
    <submittedName>
        <fullName evidence="2">Integral membrane protein</fullName>
    </submittedName>
</protein>
<gene>
    <name evidence="2" type="ORF">Pla123a_20400</name>
</gene>
<dbReference type="InterPro" id="IPR011737">
    <property type="entry name" value="CHP02206_TP0381"/>
</dbReference>
<comment type="caution">
    <text evidence="2">The sequence shown here is derived from an EMBL/GenBank/DDBJ whole genome shotgun (WGS) entry which is preliminary data.</text>
</comment>
<feature type="transmembrane region" description="Helical" evidence="1">
    <location>
        <begin position="81"/>
        <end position="98"/>
    </location>
</feature>
<keyword evidence="1" id="KW-1133">Transmembrane helix</keyword>
<reference evidence="2 3" key="1">
    <citation type="submission" date="2019-02" db="EMBL/GenBank/DDBJ databases">
        <title>Deep-cultivation of Planctomycetes and their phenomic and genomic characterization uncovers novel biology.</title>
        <authorList>
            <person name="Wiegand S."/>
            <person name="Jogler M."/>
            <person name="Boedeker C."/>
            <person name="Pinto D."/>
            <person name="Vollmers J."/>
            <person name="Rivas-Marin E."/>
            <person name="Kohn T."/>
            <person name="Peeters S.H."/>
            <person name="Heuer A."/>
            <person name="Rast P."/>
            <person name="Oberbeckmann S."/>
            <person name="Bunk B."/>
            <person name="Jeske O."/>
            <person name="Meyerdierks A."/>
            <person name="Storesund J.E."/>
            <person name="Kallscheuer N."/>
            <person name="Luecker S."/>
            <person name="Lage O.M."/>
            <person name="Pohl T."/>
            <person name="Merkel B.J."/>
            <person name="Hornburger P."/>
            <person name="Mueller R.-W."/>
            <person name="Bruemmer F."/>
            <person name="Labrenz M."/>
            <person name="Spormann A.M."/>
            <person name="Op Den Camp H."/>
            <person name="Overmann J."/>
            <person name="Amann R."/>
            <person name="Jetten M.S.M."/>
            <person name="Mascher T."/>
            <person name="Medema M.H."/>
            <person name="Devos D.P."/>
            <person name="Kaster A.-K."/>
            <person name="Ovreas L."/>
            <person name="Rohde M."/>
            <person name="Galperin M.Y."/>
            <person name="Jogler C."/>
        </authorList>
    </citation>
    <scope>NUCLEOTIDE SEQUENCE [LARGE SCALE GENOMIC DNA]</scope>
    <source>
        <strain evidence="2 3">Pla123a</strain>
    </source>
</reference>
<feature type="transmembrane region" description="Helical" evidence="1">
    <location>
        <begin position="135"/>
        <end position="156"/>
    </location>
</feature>
<feature type="transmembrane region" description="Helical" evidence="1">
    <location>
        <begin position="207"/>
        <end position="227"/>
    </location>
</feature>
<sequence length="251" mass="27233">MWSREAFLSWDTMSHFSAEHLACLATVVGMAVLLPIAGRAWPGRTLPAGVGAGLAMISASGYLLWLVAVVWLGAFVPTRDLPLEFCYVVGIVAPFALLTRSQVAFDFLYYGATSGVLHACITPVFAPSFPHPRFFAFWALHGGAVVTAIFAILALGRRPSYQGIFTTVGVIACVLCVVIPVNQWFGANYFYLREKPAGSVQELLGPWPTYVTATMLLGLVNFHLAYLPFALSKRTSPCPEPQPHLSDPSPE</sequence>
<dbReference type="Pfam" id="PF14808">
    <property type="entry name" value="TMEM164"/>
    <property type="match status" value="1"/>
</dbReference>
<evidence type="ECO:0000313" key="3">
    <source>
        <dbReference type="Proteomes" id="UP000318478"/>
    </source>
</evidence>
<evidence type="ECO:0000256" key="1">
    <source>
        <dbReference type="SAM" id="Phobius"/>
    </source>
</evidence>
<keyword evidence="3" id="KW-1185">Reference proteome</keyword>
<feature type="transmembrane region" description="Helical" evidence="1">
    <location>
        <begin position="163"/>
        <end position="187"/>
    </location>
</feature>
<organism evidence="2 3">
    <name type="scientific">Posidoniimonas polymericola</name>
    <dbReference type="NCBI Taxonomy" id="2528002"/>
    <lineage>
        <taxon>Bacteria</taxon>
        <taxon>Pseudomonadati</taxon>
        <taxon>Planctomycetota</taxon>
        <taxon>Planctomycetia</taxon>
        <taxon>Pirellulales</taxon>
        <taxon>Lacipirellulaceae</taxon>
        <taxon>Posidoniimonas</taxon>
    </lineage>
</organism>
<evidence type="ECO:0000313" key="2">
    <source>
        <dbReference type="EMBL" id="TWT77379.1"/>
    </source>
</evidence>
<accession>A0A5C5YR85</accession>